<dbReference type="OMA" id="KPHYALW"/>
<dbReference type="HAMAP" id="MF_03009">
    <property type="entry name" value="eIF3j"/>
    <property type="match status" value="1"/>
</dbReference>
<evidence type="ECO:0000313" key="7">
    <source>
        <dbReference type="Proteomes" id="UP000001396"/>
    </source>
</evidence>
<dbReference type="GO" id="GO:0001732">
    <property type="term" value="P:formation of cytoplasmic translation initiation complex"/>
    <property type="evidence" value="ECO:0007669"/>
    <property type="project" value="UniProtKB-UniRule"/>
</dbReference>
<protein>
    <recommendedName>
        <fullName evidence="4">Eukaryotic translation initiation factor 3 subunit J</fullName>
        <shortName evidence="4">eIF3j</shortName>
    </recommendedName>
</protein>
<dbReference type="GO" id="GO:0016282">
    <property type="term" value="C:eukaryotic 43S preinitiation complex"/>
    <property type="evidence" value="ECO:0007669"/>
    <property type="project" value="UniProtKB-UniRule"/>
</dbReference>
<keyword evidence="7" id="KW-1185">Reference proteome</keyword>
<dbReference type="GO" id="GO:0033290">
    <property type="term" value="C:eukaryotic 48S preinitiation complex"/>
    <property type="evidence" value="ECO:0007669"/>
    <property type="project" value="UniProtKB-UniRule"/>
</dbReference>
<dbReference type="STRING" id="670386.D3AWC8"/>
<dbReference type="InterPro" id="IPR023194">
    <property type="entry name" value="eIF3-like_dom_sf"/>
</dbReference>
<feature type="compositionally biased region" description="Basic and acidic residues" evidence="5">
    <location>
        <begin position="60"/>
        <end position="86"/>
    </location>
</feature>
<evidence type="ECO:0000256" key="5">
    <source>
        <dbReference type="SAM" id="MobiDB-lite"/>
    </source>
</evidence>
<dbReference type="Proteomes" id="UP000001396">
    <property type="component" value="Unassembled WGS sequence"/>
</dbReference>
<name>D3AWC8_HETP5</name>
<dbReference type="GO" id="GO:0005852">
    <property type="term" value="C:eukaryotic translation initiation factor 3 complex"/>
    <property type="evidence" value="ECO:0007669"/>
    <property type="project" value="UniProtKB-UniRule"/>
</dbReference>
<dbReference type="EMBL" id="ADBJ01000002">
    <property type="protein sequence ID" value="EFA86601.1"/>
    <property type="molecule type" value="Genomic_DNA"/>
</dbReference>
<keyword evidence="3 4" id="KW-0648">Protein biosynthesis</keyword>
<dbReference type="Gene3D" id="1.10.246.60">
    <property type="entry name" value="Eukaryotic translation initiation factor 3 like domains"/>
    <property type="match status" value="1"/>
</dbReference>
<comment type="subcellular location">
    <subcellularLocation>
        <location evidence="4">Cytoplasm</location>
    </subcellularLocation>
</comment>
<feature type="compositionally biased region" description="Basic and acidic residues" evidence="5">
    <location>
        <begin position="11"/>
        <end position="21"/>
    </location>
</feature>
<dbReference type="RefSeq" id="XP_020438706.1">
    <property type="nucleotide sequence ID" value="XM_020571432.1"/>
</dbReference>
<comment type="function">
    <text evidence="4">Component of the eukaryotic translation initiation factor 3 (eIF-3) complex, which is involved in protein synthesis of a specialized repertoire of mRNAs and, together with other initiation factors, stimulates binding of mRNA and methionyl-tRNAi to the 40S ribosome. The eIF-3 complex specifically targets and initiates translation of a subset of mRNAs involved in cell proliferation.</text>
</comment>
<dbReference type="FunCoup" id="D3AWC8">
    <property type="interactions" value="336"/>
</dbReference>
<sequence length="223" mass="25155">MSAWDADDYDDSRWANEKVGVDDDDVAEAWDAEEEDTPKTETPASQPSKPAPKSKQTLKKLIEAREKAEATEGEVHEMDPYLEKKRKQELQEAADLENSRTLFGNLAVAKDTTQSPLDTMDPKTEKEFEQYAASVSTYITKHEKSYHYPHLLKTVLKNATQNMGSKELNEIVKSLTVIVNEKIKDEKNAAGGKKKTTKAAATKKTLQVDNEMNYEDFGDDDFM</sequence>
<feature type="compositionally biased region" description="Low complexity" evidence="5">
    <location>
        <begin position="43"/>
        <end position="55"/>
    </location>
</feature>
<comment type="similarity">
    <text evidence="4">Belongs to the eIF-3 subunit J family.</text>
</comment>
<comment type="caution">
    <text evidence="6">The sequence shown here is derived from an EMBL/GenBank/DDBJ whole genome shotgun (WGS) entry which is preliminary data.</text>
</comment>
<dbReference type="PANTHER" id="PTHR21681:SF0">
    <property type="entry name" value="EUKARYOTIC TRANSLATION INITIATION FACTOR 3 SUBUNIT J"/>
    <property type="match status" value="1"/>
</dbReference>
<dbReference type="GeneID" id="31355936"/>
<evidence type="ECO:0000256" key="3">
    <source>
        <dbReference type="ARBA" id="ARBA00022917"/>
    </source>
</evidence>
<gene>
    <name evidence="6" type="primary">eIF3s1</name>
    <name evidence="6" type="ORF">PPL_00402</name>
</gene>
<evidence type="ECO:0000256" key="1">
    <source>
        <dbReference type="ARBA" id="ARBA00022490"/>
    </source>
</evidence>
<keyword evidence="1 4" id="KW-0963">Cytoplasm</keyword>
<accession>D3AWC8</accession>
<organism evidence="6 7">
    <name type="scientific">Heterostelium pallidum (strain ATCC 26659 / Pp 5 / PN500)</name>
    <name type="common">Cellular slime mold</name>
    <name type="synonym">Polysphondylium pallidum</name>
    <dbReference type="NCBI Taxonomy" id="670386"/>
    <lineage>
        <taxon>Eukaryota</taxon>
        <taxon>Amoebozoa</taxon>
        <taxon>Evosea</taxon>
        <taxon>Eumycetozoa</taxon>
        <taxon>Dictyostelia</taxon>
        <taxon>Acytosteliales</taxon>
        <taxon>Acytosteliaceae</taxon>
        <taxon>Heterostelium</taxon>
    </lineage>
</organism>
<dbReference type="GO" id="GO:0003743">
    <property type="term" value="F:translation initiation factor activity"/>
    <property type="evidence" value="ECO:0007669"/>
    <property type="project" value="UniProtKB-UniRule"/>
</dbReference>
<dbReference type="InParanoid" id="D3AWC8"/>
<evidence type="ECO:0000313" key="6">
    <source>
        <dbReference type="EMBL" id="EFA86601.1"/>
    </source>
</evidence>
<evidence type="ECO:0000256" key="2">
    <source>
        <dbReference type="ARBA" id="ARBA00022540"/>
    </source>
</evidence>
<reference evidence="6 7" key="1">
    <citation type="journal article" date="2011" name="Genome Res.">
        <title>Phylogeny-wide analysis of social amoeba genomes highlights ancient origins for complex intercellular communication.</title>
        <authorList>
            <person name="Heidel A.J."/>
            <person name="Lawal H.M."/>
            <person name="Felder M."/>
            <person name="Schilde C."/>
            <person name="Helps N.R."/>
            <person name="Tunggal B."/>
            <person name="Rivero F."/>
            <person name="John U."/>
            <person name="Schleicher M."/>
            <person name="Eichinger L."/>
            <person name="Platzer M."/>
            <person name="Noegel A.A."/>
            <person name="Schaap P."/>
            <person name="Gloeckner G."/>
        </authorList>
    </citation>
    <scope>NUCLEOTIDE SEQUENCE [LARGE SCALE GENOMIC DNA]</scope>
    <source>
        <strain evidence="7">ATCC 26659 / Pp 5 / PN500</strain>
    </source>
</reference>
<proteinExistence type="inferred from homology"/>
<keyword evidence="2 4" id="KW-0396">Initiation factor</keyword>
<dbReference type="Pfam" id="PF08597">
    <property type="entry name" value="eIF3_subunit"/>
    <property type="match status" value="1"/>
</dbReference>
<dbReference type="InterPro" id="IPR013906">
    <property type="entry name" value="eIF3j"/>
</dbReference>
<comment type="subunit">
    <text evidence="4">Component of the eukaryotic translation initiation factor 3 (eIF-3) complex.</text>
</comment>
<feature type="compositionally biased region" description="Acidic residues" evidence="5">
    <location>
        <begin position="1"/>
        <end position="10"/>
    </location>
</feature>
<feature type="region of interest" description="Disordered" evidence="5">
    <location>
        <begin position="1"/>
        <end position="86"/>
    </location>
</feature>
<dbReference type="AlphaFoldDB" id="D3AWC8"/>
<dbReference type="PANTHER" id="PTHR21681">
    <property type="entry name" value="EUKARYOTIC TRANSLATION INITIATION FACTOR 3 SUBUNIT J"/>
    <property type="match status" value="1"/>
</dbReference>
<feature type="compositionally biased region" description="Acidic residues" evidence="5">
    <location>
        <begin position="22"/>
        <end position="36"/>
    </location>
</feature>
<evidence type="ECO:0000256" key="4">
    <source>
        <dbReference type="HAMAP-Rule" id="MF_03009"/>
    </source>
</evidence>